<dbReference type="EMBL" id="PGGM01000026">
    <property type="protein sequence ID" value="PSH55636.1"/>
    <property type="molecule type" value="Genomic_DNA"/>
</dbReference>
<keyword evidence="4" id="KW-0804">Transcription</keyword>
<dbReference type="EMBL" id="PGGM01000026">
    <property type="protein sequence ID" value="PSH55641.1"/>
    <property type="molecule type" value="Genomic_DNA"/>
</dbReference>
<dbReference type="SUPFAM" id="SSF53850">
    <property type="entry name" value="Periplasmic binding protein-like II"/>
    <property type="match status" value="1"/>
</dbReference>
<accession>A0A2P7AN59</accession>
<dbReference type="Gene3D" id="1.10.10.10">
    <property type="entry name" value="Winged helix-like DNA-binding domain superfamily/Winged helix DNA-binding domain"/>
    <property type="match status" value="1"/>
</dbReference>
<sequence>MLPARVRWHLGSYSMLSSSTLRQYAAGNKTYKIHYLMRINTWNVTMNMALRQLHYVATIAETGSIAAAARKCRISQSSILLALDLAEIEMGARLFERRPSRGVQATPAGERFLASARRLLAAEAEFERTMERHSQDAPAVLRIGCFEPFGALFMPELLRRFIEKGGVEVQLFEGEQPQLLKWLETNAVDAIVTYDIGAGLPEDAAVVARVPAHALLHVDTSLAKQPAVSLTDLARLPFVLLDLPQTSAYLLTLFDIAGQRPKVAFRTRSYDSVRSAVACGFGFSILNMRPVGKCSPDSDQITRRPLIEDLPAPQLVIADRYGSAKPPFLRRFTNVAQMLFKEIGLPLAGRLGTQ</sequence>
<dbReference type="GO" id="GO:0003700">
    <property type="term" value="F:DNA-binding transcription factor activity"/>
    <property type="evidence" value="ECO:0007669"/>
    <property type="project" value="InterPro"/>
</dbReference>
<protein>
    <submittedName>
        <fullName evidence="6">Transcriptional regulator</fullName>
    </submittedName>
</protein>
<dbReference type="GO" id="GO:0003677">
    <property type="term" value="F:DNA binding"/>
    <property type="evidence" value="ECO:0007669"/>
    <property type="project" value="UniProtKB-KW"/>
</dbReference>
<dbReference type="InterPro" id="IPR036390">
    <property type="entry name" value="WH_DNA-bd_sf"/>
</dbReference>
<dbReference type="Pfam" id="PF03466">
    <property type="entry name" value="LysR_substrate"/>
    <property type="match status" value="1"/>
</dbReference>
<dbReference type="InterPro" id="IPR000847">
    <property type="entry name" value="LysR_HTH_N"/>
</dbReference>
<comment type="caution">
    <text evidence="6">The sequence shown here is derived from an EMBL/GenBank/DDBJ whole genome shotgun (WGS) entry which is preliminary data.</text>
</comment>
<gene>
    <name evidence="6" type="ORF">CU103_30230</name>
    <name evidence="7" type="ORF">CU103_30275</name>
</gene>
<evidence type="ECO:0000256" key="4">
    <source>
        <dbReference type="ARBA" id="ARBA00023163"/>
    </source>
</evidence>
<evidence type="ECO:0000313" key="8">
    <source>
        <dbReference type="Proteomes" id="UP000241764"/>
    </source>
</evidence>
<feature type="domain" description="HTH lysR-type" evidence="5">
    <location>
        <begin position="48"/>
        <end position="106"/>
    </location>
</feature>
<dbReference type="PROSITE" id="PS50931">
    <property type="entry name" value="HTH_LYSR"/>
    <property type="match status" value="1"/>
</dbReference>
<dbReference type="Proteomes" id="UP000241764">
    <property type="component" value="Unassembled WGS sequence"/>
</dbReference>
<dbReference type="GO" id="GO:0032993">
    <property type="term" value="C:protein-DNA complex"/>
    <property type="evidence" value="ECO:0007669"/>
    <property type="project" value="TreeGrafter"/>
</dbReference>
<keyword evidence="2" id="KW-0805">Transcription regulation</keyword>
<evidence type="ECO:0000313" key="7">
    <source>
        <dbReference type="EMBL" id="PSH55641.1"/>
    </source>
</evidence>
<reference evidence="6" key="1">
    <citation type="submission" date="2017-11" db="EMBL/GenBank/DDBJ databases">
        <authorList>
            <person name="Han C.G."/>
        </authorList>
    </citation>
    <scope>NUCLEOTIDE SEQUENCE [LARGE SCALE GENOMIC DNA]</scope>
    <source>
        <strain evidence="6">CCBAU 03422</strain>
    </source>
</reference>
<dbReference type="PANTHER" id="PTHR30346">
    <property type="entry name" value="TRANSCRIPTIONAL DUAL REGULATOR HCAR-RELATED"/>
    <property type="match status" value="1"/>
</dbReference>
<dbReference type="Gene3D" id="3.40.190.10">
    <property type="entry name" value="Periplasmic binding protein-like II"/>
    <property type="match status" value="2"/>
</dbReference>
<keyword evidence="8" id="KW-1185">Reference proteome</keyword>
<evidence type="ECO:0000256" key="3">
    <source>
        <dbReference type="ARBA" id="ARBA00023125"/>
    </source>
</evidence>
<dbReference type="InterPro" id="IPR036388">
    <property type="entry name" value="WH-like_DNA-bd_sf"/>
</dbReference>
<proteinExistence type="inferred from homology"/>
<dbReference type="Pfam" id="PF00126">
    <property type="entry name" value="HTH_1"/>
    <property type="match status" value="1"/>
</dbReference>
<dbReference type="AlphaFoldDB" id="A0A2P7AN59"/>
<organism evidence="6 8">
    <name type="scientific">Phyllobacterium sophorae</name>
    <dbReference type="NCBI Taxonomy" id="1520277"/>
    <lineage>
        <taxon>Bacteria</taxon>
        <taxon>Pseudomonadati</taxon>
        <taxon>Pseudomonadota</taxon>
        <taxon>Alphaproteobacteria</taxon>
        <taxon>Hyphomicrobiales</taxon>
        <taxon>Phyllobacteriaceae</taxon>
        <taxon>Phyllobacterium</taxon>
    </lineage>
</organism>
<dbReference type="SUPFAM" id="SSF46785">
    <property type="entry name" value="Winged helix' DNA-binding domain"/>
    <property type="match status" value="1"/>
</dbReference>
<dbReference type="PANTHER" id="PTHR30346:SF0">
    <property type="entry name" value="HCA OPERON TRANSCRIPTIONAL ACTIVATOR HCAR"/>
    <property type="match status" value="1"/>
</dbReference>
<dbReference type="OrthoDB" id="8679465at2"/>
<evidence type="ECO:0000259" key="5">
    <source>
        <dbReference type="PROSITE" id="PS50931"/>
    </source>
</evidence>
<evidence type="ECO:0000256" key="2">
    <source>
        <dbReference type="ARBA" id="ARBA00023015"/>
    </source>
</evidence>
<dbReference type="InterPro" id="IPR005119">
    <property type="entry name" value="LysR_subst-bd"/>
</dbReference>
<evidence type="ECO:0000313" key="6">
    <source>
        <dbReference type="EMBL" id="PSH55636.1"/>
    </source>
</evidence>
<evidence type="ECO:0000256" key="1">
    <source>
        <dbReference type="ARBA" id="ARBA00009437"/>
    </source>
</evidence>
<comment type="similarity">
    <text evidence="1">Belongs to the LysR transcriptional regulatory family.</text>
</comment>
<name>A0A2P7AN59_9HYPH</name>
<keyword evidence="3" id="KW-0238">DNA-binding</keyword>
<reference evidence="8" key="2">
    <citation type="submission" date="2017-11" db="EMBL/GenBank/DDBJ databases">
        <authorList>
            <person name="Kuznetsova I."/>
            <person name="Sazanova A."/>
            <person name="Chirak E."/>
            <person name="Safronova V."/>
            <person name="Willems A."/>
        </authorList>
    </citation>
    <scope>NUCLEOTIDE SEQUENCE [LARGE SCALE GENOMIC DNA]</scope>
    <source>
        <strain evidence="8">CCBAU 03422</strain>
    </source>
</reference>